<gene>
    <name evidence="2" type="ORF">HRJ53_01275</name>
</gene>
<keyword evidence="3" id="KW-1185">Reference proteome</keyword>
<dbReference type="EMBL" id="JACDQQ010000129">
    <property type="protein sequence ID" value="MBA0083605.1"/>
    <property type="molecule type" value="Genomic_DNA"/>
</dbReference>
<feature type="non-terminal residue" evidence="2">
    <location>
        <position position="135"/>
    </location>
</feature>
<organism evidence="2 3">
    <name type="scientific">Candidatus Acidiferrum panamense</name>
    <dbReference type="NCBI Taxonomy" id="2741543"/>
    <lineage>
        <taxon>Bacteria</taxon>
        <taxon>Pseudomonadati</taxon>
        <taxon>Acidobacteriota</taxon>
        <taxon>Terriglobia</taxon>
        <taxon>Candidatus Acidiferrales</taxon>
        <taxon>Candidatus Acidiferrum</taxon>
    </lineage>
</organism>
<evidence type="ECO:0000256" key="1">
    <source>
        <dbReference type="SAM" id="MobiDB-lite"/>
    </source>
</evidence>
<evidence type="ECO:0000313" key="2">
    <source>
        <dbReference type="EMBL" id="MBA0083605.1"/>
    </source>
</evidence>
<feature type="region of interest" description="Disordered" evidence="1">
    <location>
        <begin position="1"/>
        <end position="20"/>
    </location>
</feature>
<dbReference type="AlphaFoldDB" id="A0A7V8NM65"/>
<name>A0A7V8NM65_9BACT</name>
<feature type="compositionally biased region" description="Basic and acidic residues" evidence="1">
    <location>
        <begin position="1"/>
        <end position="10"/>
    </location>
</feature>
<dbReference type="Proteomes" id="UP000567293">
    <property type="component" value="Unassembled WGS sequence"/>
</dbReference>
<sequence length="135" mass="15280">MEARPVDGRGRPSVQPPRPIKAMRYSRKTPMRLDTEHIRRREEEAGCFGLLTKVPTVGPRAPRARDLLTVSKEPHGPEQNYGFLKAPVRVTSLFLKKPARLEALGVVLVLSLLLWRLMERQMRAHVESTGRPLPG</sequence>
<accession>A0A7V8NM65</accession>
<protein>
    <submittedName>
        <fullName evidence="2">Transposase</fullName>
    </submittedName>
</protein>
<evidence type="ECO:0000313" key="3">
    <source>
        <dbReference type="Proteomes" id="UP000567293"/>
    </source>
</evidence>
<proteinExistence type="predicted"/>
<comment type="caution">
    <text evidence="2">The sequence shown here is derived from an EMBL/GenBank/DDBJ whole genome shotgun (WGS) entry which is preliminary data.</text>
</comment>
<reference evidence="2" key="1">
    <citation type="submission" date="2020-06" db="EMBL/GenBank/DDBJ databases">
        <title>Legume-microbial interactions unlock mineral nutrients during tropical forest succession.</title>
        <authorList>
            <person name="Epihov D.Z."/>
        </authorList>
    </citation>
    <scope>NUCLEOTIDE SEQUENCE [LARGE SCALE GENOMIC DNA]</scope>
    <source>
        <strain evidence="2">Pan2503</strain>
    </source>
</reference>